<protein>
    <submittedName>
        <fullName evidence="2">Uncharacterized protein</fullName>
    </submittedName>
</protein>
<reference evidence="2" key="1">
    <citation type="submission" date="2023-03" db="EMBL/GenBank/DDBJ databases">
        <title>Massive genome expansion in bonnet fungi (Mycena s.s.) driven by repeated elements and novel gene families across ecological guilds.</title>
        <authorList>
            <consortium name="Lawrence Berkeley National Laboratory"/>
            <person name="Harder C.B."/>
            <person name="Miyauchi S."/>
            <person name="Viragh M."/>
            <person name="Kuo A."/>
            <person name="Thoen E."/>
            <person name="Andreopoulos B."/>
            <person name="Lu D."/>
            <person name="Skrede I."/>
            <person name="Drula E."/>
            <person name="Henrissat B."/>
            <person name="Morin E."/>
            <person name="Kohler A."/>
            <person name="Barry K."/>
            <person name="LaButti K."/>
            <person name="Morin E."/>
            <person name="Salamov A."/>
            <person name="Lipzen A."/>
            <person name="Mereny Z."/>
            <person name="Hegedus B."/>
            <person name="Baldrian P."/>
            <person name="Stursova M."/>
            <person name="Weitz H."/>
            <person name="Taylor A."/>
            <person name="Grigoriev I.V."/>
            <person name="Nagy L.G."/>
            <person name="Martin F."/>
            <person name="Kauserud H."/>
        </authorList>
    </citation>
    <scope>NUCLEOTIDE SEQUENCE</scope>
    <source>
        <strain evidence="2">CBHHK067</strain>
    </source>
</reference>
<feature type="region of interest" description="Disordered" evidence="1">
    <location>
        <begin position="444"/>
        <end position="474"/>
    </location>
</feature>
<feature type="compositionally biased region" description="Polar residues" evidence="1">
    <location>
        <begin position="281"/>
        <end position="296"/>
    </location>
</feature>
<dbReference type="Proteomes" id="UP001221757">
    <property type="component" value="Unassembled WGS sequence"/>
</dbReference>
<keyword evidence="3" id="KW-1185">Reference proteome</keyword>
<comment type="caution">
    <text evidence="2">The sequence shown here is derived from an EMBL/GenBank/DDBJ whole genome shotgun (WGS) entry which is preliminary data.</text>
</comment>
<evidence type="ECO:0000313" key="3">
    <source>
        <dbReference type="Proteomes" id="UP001221757"/>
    </source>
</evidence>
<feature type="compositionally biased region" description="Pro residues" evidence="1">
    <location>
        <begin position="375"/>
        <end position="384"/>
    </location>
</feature>
<accession>A0AAD7GAB5</accession>
<feature type="compositionally biased region" description="Polar residues" evidence="1">
    <location>
        <begin position="412"/>
        <end position="424"/>
    </location>
</feature>
<evidence type="ECO:0000313" key="2">
    <source>
        <dbReference type="EMBL" id="KAJ7683364.1"/>
    </source>
</evidence>
<feature type="region of interest" description="Disordered" evidence="1">
    <location>
        <begin position="176"/>
        <end position="211"/>
    </location>
</feature>
<gene>
    <name evidence="2" type="ORF">B0H17DRAFT_1333323</name>
</gene>
<feature type="compositionally biased region" description="Basic and acidic residues" evidence="1">
    <location>
        <begin position="178"/>
        <end position="197"/>
    </location>
</feature>
<feature type="region of interest" description="Disordered" evidence="1">
    <location>
        <begin position="357"/>
        <end position="424"/>
    </location>
</feature>
<organism evidence="2 3">
    <name type="scientific">Mycena rosella</name>
    <name type="common">Pink bonnet</name>
    <name type="synonym">Agaricus rosellus</name>
    <dbReference type="NCBI Taxonomy" id="1033263"/>
    <lineage>
        <taxon>Eukaryota</taxon>
        <taxon>Fungi</taxon>
        <taxon>Dikarya</taxon>
        <taxon>Basidiomycota</taxon>
        <taxon>Agaricomycotina</taxon>
        <taxon>Agaricomycetes</taxon>
        <taxon>Agaricomycetidae</taxon>
        <taxon>Agaricales</taxon>
        <taxon>Marasmiineae</taxon>
        <taxon>Mycenaceae</taxon>
        <taxon>Mycena</taxon>
    </lineage>
</organism>
<dbReference type="AlphaFoldDB" id="A0AAD7GAB5"/>
<evidence type="ECO:0000256" key="1">
    <source>
        <dbReference type="SAM" id="MobiDB-lite"/>
    </source>
</evidence>
<proteinExistence type="predicted"/>
<feature type="region of interest" description="Disordered" evidence="1">
    <location>
        <begin position="262"/>
        <end position="321"/>
    </location>
</feature>
<name>A0AAD7GAB5_MYCRO</name>
<dbReference type="EMBL" id="JARKIE010000109">
    <property type="protein sequence ID" value="KAJ7683364.1"/>
    <property type="molecule type" value="Genomic_DNA"/>
</dbReference>
<sequence length="474" mass="50789">MNTTRTNIVVPLPLCGCTTGLPHPGYLTTDPKLGYTTEPTKYDAAPVSIIELYHGDAHTPSEQPLWGSFSALTGEDATTHVAIIDQEYKFDCACRRNLEASPAFHFQTVKASTATDPGPLQLRASDDGNEGDVINLERTTGRAELTGAATQNSHTIPPPLGEVSMRSLLDVASQPFEPETHQGETMNIEKPDEKPDSEYDDDHPPPLVDAAGNEYFEPSSGGTLASVANVSIDKTSTFMDESPDAPAVTENIWARVAEAKAVNSTDSGNETDSDSMPPLESVTNSSVAETEWGSDSTDPEQDAVPAEVKEEHTRLKNATESWRRLTDTPTRRVKEFRHSHPELFPGQFPNGILSARAADDDRASRTQPARSIPRPVRPLNPSPITPDTSTAVDGLGASDRYNRGEVADAPDTGTTLSPSRSPTASSTYCDASCALCALQIDIDSESDGAEEGQGGGEVERECGSQYQGEGEEVD</sequence>